<evidence type="ECO:0000256" key="1">
    <source>
        <dbReference type="SAM" id="Phobius"/>
    </source>
</evidence>
<comment type="caution">
    <text evidence="2">The sequence shown here is derived from an EMBL/GenBank/DDBJ whole genome shotgun (WGS) entry which is preliminary data.</text>
</comment>
<evidence type="ECO:0000313" key="3">
    <source>
        <dbReference type="Proteomes" id="UP000785679"/>
    </source>
</evidence>
<sequence>MFVLRLIASIFAILGWIAALFRVFELIFVFWYSCKFIRLVQRNFRLVPRDRVLSNMIYVQKLNKNANQFLVISGSVAAALRKKQITIDQINDEVALRNIEVGVDIDIKPIKIMLYADSFIKYLDGYRKINRLTMLCWGIFSLIIFNVVPPAIYINKAFNQP</sequence>
<keyword evidence="1" id="KW-0472">Membrane</keyword>
<feature type="transmembrane region" description="Helical" evidence="1">
    <location>
        <begin position="132"/>
        <end position="154"/>
    </location>
</feature>
<keyword evidence="3" id="KW-1185">Reference proteome</keyword>
<proteinExistence type="predicted"/>
<evidence type="ECO:0000313" key="2">
    <source>
        <dbReference type="EMBL" id="TNV77112.1"/>
    </source>
</evidence>
<dbReference type="AlphaFoldDB" id="A0A8J8NL01"/>
<reference evidence="2" key="1">
    <citation type="submission" date="2019-06" db="EMBL/GenBank/DDBJ databases">
        <authorList>
            <person name="Zheng W."/>
        </authorList>
    </citation>
    <scope>NUCLEOTIDE SEQUENCE</scope>
    <source>
        <strain evidence="2">QDHG01</strain>
    </source>
</reference>
<accession>A0A8J8NL01</accession>
<feature type="transmembrane region" description="Helical" evidence="1">
    <location>
        <begin position="6"/>
        <end position="32"/>
    </location>
</feature>
<dbReference type="EMBL" id="RRYP01012437">
    <property type="protein sequence ID" value="TNV77112.1"/>
    <property type="molecule type" value="Genomic_DNA"/>
</dbReference>
<keyword evidence="1" id="KW-1133">Transmembrane helix</keyword>
<name>A0A8J8NL01_HALGN</name>
<protein>
    <submittedName>
        <fullName evidence="2">Uncharacterized protein</fullName>
    </submittedName>
</protein>
<dbReference type="Proteomes" id="UP000785679">
    <property type="component" value="Unassembled WGS sequence"/>
</dbReference>
<keyword evidence="1" id="KW-0812">Transmembrane</keyword>
<gene>
    <name evidence="2" type="ORF">FGO68_gene6064</name>
</gene>
<organism evidence="2 3">
    <name type="scientific">Halteria grandinella</name>
    <dbReference type="NCBI Taxonomy" id="5974"/>
    <lineage>
        <taxon>Eukaryota</taxon>
        <taxon>Sar</taxon>
        <taxon>Alveolata</taxon>
        <taxon>Ciliophora</taxon>
        <taxon>Intramacronucleata</taxon>
        <taxon>Spirotrichea</taxon>
        <taxon>Stichotrichia</taxon>
        <taxon>Sporadotrichida</taxon>
        <taxon>Halteriidae</taxon>
        <taxon>Halteria</taxon>
    </lineage>
</organism>